<comment type="caution">
    <text evidence="1">The sequence shown here is derived from an EMBL/GenBank/DDBJ whole genome shotgun (WGS) entry which is preliminary data.</text>
</comment>
<dbReference type="EMBL" id="JAPESX010001434">
    <property type="protein sequence ID" value="KAJ8114214.1"/>
    <property type="molecule type" value="Genomic_DNA"/>
</dbReference>
<protein>
    <submittedName>
        <fullName evidence="1">Uncharacterized protein</fullName>
    </submittedName>
</protein>
<dbReference type="Proteomes" id="UP001153334">
    <property type="component" value="Unassembled WGS sequence"/>
</dbReference>
<evidence type="ECO:0000313" key="2">
    <source>
        <dbReference type="Proteomes" id="UP001153334"/>
    </source>
</evidence>
<organism evidence="1 2">
    <name type="scientific">Nemania bipapillata</name>
    <dbReference type="NCBI Taxonomy" id="110536"/>
    <lineage>
        <taxon>Eukaryota</taxon>
        <taxon>Fungi</taxon>
        <taxon>Dikarya</taxon>
        <taxon>Ascomycota</taxon>
        <taxon>Pezizomycotina</taxon>
        <taxon>Sordariomycetes</taxon>
        <taxon>Xylariomycetidae</taxon>
        <taxon>Xylariales</taxon>
        <taxon>Xylariaceae</taxon>
        <taxon>Nemania</taxon>
    </lineage>
</organism>
<sequence length="479" mass="54710">MDDYTRSDDEESVESGILSQPVARSRPARDKSLFEDWLRDQRQDVYKNICDPSVRGESGLLTGSRRRDTGAGLIINSPREYQTELFERAKEKNIIVVLDTGTGKTLIAALLLRHVVEQELDDRRAGKGHRLAFFLVEKVALVHQQYKVLEANLDFPMGSLTGDSGGAIYTREFWNQMLQEKTVIVCTAEVLNQCLSHSFICMEQTNLLVFDEAHHAKKNHPYARIIKDFYVMPEADGHKRPRILGMTASPVDAKTNVHVAAAQLEGLLHCEIATVDDPTVFSRAAINKPTEGFIEYRNMDIPFETVLWQRLHHTVGQNPAFARLFTYSRECTIELGRWAADRVWKLWLTKDEADKIEARTARNFNKIQSLQPIADLDAEREAIKAVRQAHEWMKNPAFPELEFNRFHLSHKLIRLIEHLGENFDPTRDKCVIFAEQRLTVALLADLFQQPSLSLQGYKAGKLVNGFTHSYLGRPWNVDS</sequence>
<proteinExistence type="predicted"/>
<keyword evidence="2" id="KW-1185">Reference proteome</keyword>
<gene>
    <name evidence="1" type="ORF">ONZ43_g4954</name>
</gene>
<accession>A0ACC2IG87</accession>
<evidence type="ECO:0000313" key="1">
    <source>
        <dbReference type="EMBL" id="KAJ8114214.1"/>
    </source>
</evidence>
<reference evidence="1" key="1">
    <citation type="submission" date="2022-11" db="EMBL/GenBank/DDBJ databases">
        <title>Genome Sequence of Nemania bipapillata.</title>
        <authorList>
            <person name="Buettner E."/>
        </authorList>
    </citation>
    <scope>NUCLEOTIDE SEQUENCE</scope>
    <source>
        <strain evidence="1">CP14</strain>
    </source>
</reference>
<name>A0ACC2IG87_9PEZI</name>